<gene>
    <name evidence="2" type="primary">cheW1</name>
    <name evidence="2" type="ordered locus">Curi_c08400</name>
</gene>
<dbReference type="Gene3D" id="2.40.50.180">
    <property type="entry name" value="CheA-289, Domain 4"/>
    <property type="match status" value="1"/>
</dbReference>
<dbReference type="AlphaFoldDB" id="K0AVP4"/>
<dbReference type="PANTHER" id="PTHR22617:SF23">
    <property type="entry name" value="CHEMOTAXIS PROTEIN CHEW"/>
    <property type="match status" value="1"/>
</dbReference>
<dbReference type="KEGG" id="cad:Curi_c08400"/>
<evidence type="ECO:0000313" key="3">
    <source>
        <dbReference type="Proteomes" id="UP000006094"/>
    </source>
</evidence>
<proteinExistence type="predicted"/>
<dbReference type="Pfam" id="PF01584">
    <property type="entry name" value="CheW"/>
    <property type="match status" value="1"/>
</dbReference>
<accession>K0AVP4</accession>
<name>K0AVP4_GOTA9</name>
<dbReference type="InterPro" id="IPR036061">
    <property type="entry name" value="CheW-like_dom_sf"/>
</dbReference>
<dbReference type="PROSITE" id="PS50851">
    <property type="entry name" value="CHEW"/>
    <property type="match status" value="1"/>
</dbReference>
<dbReference type="GO" id="GO:0006935">
    <property type="term" value="P:chemotaxis"/>
    <property type="evidence" value="ECO:0007669"/>
    <property type="project" value="InterPro"/>
</dbReference>
<keyword evidence="3" id="KW-1185">Reference proteome</keyword>
<reference evidence="2 3" key="1">
    <citation type="journal article" date="2012" name="PLoS ONE">
        <title>The purine-utilizing bacterium Clostridium acidurici 9a: a genome-guided metabolic reconsideration.</title>
        <authorList>
            <person name="Hartwich K."/>
            <person name="Poehlein A."/>
            <person name="Daniel R."/>
        </authorList>
    </citation>
    <scope>NUCLEOTIDE SEQUENCE [LARGE SCALE GENOMIC DNA]</scope>
    <source>
        <strain evidence="3">ATCC 7906 / DSM 604 / BCRC 14475 / CIP 104303 / KCTC 5404 / NCIMB 10678 / 9a</strain>
    </source>
</reference>
<dbReference type="PATRIC" id="fig|1128398.3.peg.894"/>
<dbReference type="GO" id="GO:0005829">
    <property type="term" value="C:cytosol"/>
    <property type="evidence" value="ECO:0007669"/>
    <property type="project" value="TreeGrafter"/>
</dbReference>
<organism evidence="2 3">
    <name type="scientific">Gottschalkia acidurici (strain ATCC 7906 / DSM 604 / BCRC 14475 / CIP 104303 / KCTC 5404 / NCIMB 10678 / 9a)</name>
    <name type="common">Clostridium acidurici</name>
    <dbReference type="NCBI Taxonomy" id="1128398"/>
    <lineage>
        <taxon>Bacteria</taxon>
        <taxon>Bacillati</taxon>
        <taxon>Bacillota</taxon>
        <taxon>Tissierellia</taxon>
        <taxon>Tissierellales</taxon>
        <taxon>Gottschalkiaceae</taxon>
        <taxon>Gottschalkia</taxon>
    </lineage>
</organism>
<dbReference type="HOGENOM" id="CLU_048995_3_1_9"/>
<evidence type="ECO:0000313" key="2">
    <source>
        <dbReference type="EMBL" id="AFS77913.1"/>
    </source>
</evidence>
<dbReference type="PANTHER" id="PTHR22617">
    <property type="entry name" value="CHEMOTAXIS SENSOR HISTIDINE KINASE-RELATED"/>
    <property type="match status" value="1"/>
</dbReference>
<dbReference type="GO" id="GO:0007165">
    <property type="term" value="P:signal transduction"/>
    <property type="evidence" value="ECO:0007669"/>
    <property type="project" value="InterPro"/>
</dbReference>
<dbReference type="InterPro" id="IPR039315">
    <property type="entry name" value="CheW"/>
</dbReference>
<evidence type="ECO:0000259" key="1">
    <source>
        <dbReference type="PROSITE" id="PS50851"/>
    </source>
</evidence>
<dbReference type="OrthoDB" id="9794382at2"/>
<dbReference type="SUPFAM" id="SSF50341">
    <property type="entry name" value="CheW-like"/>
    <property type="match status" value="1"/>
</dbReference>
<dbReference type="InterPro" id="IPR002545">
    <property type="entry name" value="CheW-lke_dom"/>
</dbReference>
<dbReference type="eggNOG" id="COG0835">
    <property type="taxonomic scope" value="Bacteria"/>
</dbReference>
<dbReference type="SMART" id="SM00260">
    <property type="entry name" value="CheW"/>
    <property type="match status" value="1"/>
</dbReference>
<sequence>MIKEDTQKDRYLIFSLGKEDYGIEIKYVIEIVGIHPITVIPDTPDYIKGVINLRGKIIPVIDVRNRFLKEAIDYHDRTCIIVVNMEDVSVGLIVDKVVEVLNIPEYNISEPPKVSKQSYQRYIKGIGKVGDKIRLILDLENLLNNDNFISTK</sequence>
<dbReference type="STRING" id="1128398.Curi_c08400"/>
<dbReference type="EMBL" id="CP003326">
    <property type="protein sequence ID" value="AFS77913.1"/>
    <property type="molecule type" value="Genomic_DNA"/>
</dbReference>
<feature type="domain" description="CheW-like" evidence="1">
    <location>
        <begin position="8"/>
        <end position="148"/>
    </location>
</feature>
<dbReference type="RefSeq" id="WP_014967050.1">
    <property type="nucleotide sequence ID" value="NC_018664.1"/>
</dbReference>
<dbReference type="Gene3D" id="2.30.30.40">
    <property type="entry name" value="SH3 Domains"/>
    <property type="match status" value="1"/>
</dbReference>
<dbReference type="Proteomes" id="UP000006094">
    <property type="component" value="Chromosome"/>
</dbReference>
<protein>
    <submittedName>
        <fullName evidence="2">Chemotaxis protein CheW</fullName>
    </submittedName>
</protein>